<dbReference type="ExpressionAtlas" id="A0A1D6MIE7">
    <property type="expression patterns" value="baseline"/>
</dbReference>
<dbReference type="InterPro" id="IPR017930">
    <property type="entry name" value="Myb_dom"/>
</dbReference>
<dbReference type="GO" id="GO:0016020">
    <property type="term" value="C:membrane"/>
    <property type="evidence" value="ECO:0007669"/>
    <property type="project" value="UniProtKB-SubCell"/>
</dbReference>
<feature type="domain" description="HTH myb-type" evidence="8">
    <location>
        <begin position="124"/>
        <end position="166"/>
    </location>
</feature>
<dbReference type="SMR" id="A0A1D6MIE7"/>
<dbReference type="EMBL" id="CM007649">
    <property type="protein sequence ID" value="ONM29196.1"/>
    <property type="molecule type" value="Genomic_DNA"/>
</dbReference>
<evidence type="ECO:0000256" key="4">
    <source>
        <dbReference type="ARBA" id="ARBA00022989"/>
    </source>
</evidence>
<evidence type="ECO:0000259" key="8">
    <source>
        <dbReference type="PROSITE" id="PS51294"/>
    </source>
</evidence>
<dbReference type="STRING" id="4577.A0A1D6MIE7"/>
<dbReference type="InterPro" id="IPR008892">
    <property type="entry name" value="COR413"/>
</dbReference>
<gene>
    <name evidence="9" type="ORF">ZEAMMB73_Zm00001d039559</name>
</gene>
<dbReference type="CDD" id="cd00167">
    <property type="entry name" value="SANT"/>
    <property type="match status" value="1"/>
</dbReference>
<sequence length="245" mass="27526">MWQQGVQDNVEQMKDKQTATLDDVLASAQVDSCNTDGASTIVASSSRGSYAQHKCKMNKHKLRKLQKRLCRRHESSLLSSSRPCFGGRRPRSHQASAELSWSMERDYSSMGSEMPGKKARKPYTITKPHERWSTEEHARFVDALLMFGRDWKKIEEHVGTKTTVQLPGSIILLTTAAPSLFAHTFRDDLVGVFICLAIGCYLLQEHIRASDGLRNAFRKGNGMSNSIGILPLFIYPVWTGVLQIL</sequence>
<keyword evidence="6" id="KW-0472">Membrane</keyword>
<dbReference type="PANTHER" id="PTHR33596">
    <property type="entry name" value="COLD-REGULATED 413 PLASMA MEMBRANE PROTEIN 2"/>
    <property type="match status" value="1"/>
</dbReference>
<evidence type="ECO:0000256" key="6">
    <source>
        <dbReference type="ARBA" id="ARBA00023136"/>
    </source>
</evidence>
<protein>
    <submittedName>
        <fullName evidence="9">Cold-regulated 413 plasma membrane protein 2</fullName>
    </submittedName>
</protein>
<proteinExistence type="inferred from homology"/>
<keyword evidence="4" id="KW-1133">Transmembrane helix</keyword>
<dbReference type="AlphaFoldDB" id="A0A1D6MIE7"/>
<comment type="similarity">
    <text evidence="2">Belongs to the Cold-regulated 413 protein family.</text>
</comment>
<dbReference type="PROSITE" id="PS51293">
    <property type="entry name" value="SANT"/>
    <property type="match status" value="1"/>
</dbReference>
<organism evidence="9">
    <name type="scientific">Zea mays</name>
    <name type="common">Maize</name>
    <dbReference type="NCBI Taxonomy" id="4577"/>
    <lineage>
        <taxon>Eukaryota</taxon>
        <taxon>Viridiplantae</taxon>
        <taxon>Streptophyta</taxon>
        <taxon>Embryophyta</taxon>
        <taxon>Tracheophyta</taxon>
        <taxon>Spermatophyta</taxon>
        <taxon>Magnoliopsida</taxon>
        <taxon>Liliopsida</taxon>
        <taxon>Poales</taxon>
        <taxon>Poaceae</taxon>
        <taxon>PACMAD clade</taxon>
        <taxon>Panicoideae</taxon>
        <taxon>Andropogonodae</taxon>
        <taxon>Andropogoneae</taxon>
        <taxon>Tripsacinae</taxon>
        <taxon>Zea</taxon>
    </lineage>
</organism>
<keyword evidence="5" id="KW-0238">DNA-binding</keyword>
<dbReference type="InterPro" id="IPR001005">
    <property type="entry name" value="SANT/Myb"/>
</dbReference>
<dbReference type="PROSITE" id="PS51294">
    <property type="entry name" value="HTH_MYB"/>
    <property type="match status" value="1"/>
</dbReference>
<evidence type="ECO:0000259" key="7">
    <source>
        <dbReference type="PROSITE" id="PS51293"/>
    </source>
</evidence>
<feature type="domain" description="SANT" evidence="7">
    <location>
        <begin position="130"/>
        <end position="162"/>
    </location>
</feature>
<dbReference type="PANTHER" id="PTHR33596:SF23">
    <property type="entry name" value="COLD-REGULATED 413 PLASMA MEMBRANE PROTEIN 2"/>
    <property type="match status" value="1"/>
</dbReference>
<evidence type="ECO:0000313" key="9">
    <source>
        <dbReference type="EMBL" id="ONM29196.1"/>
    </source>
</evidence>
<reference evidence="9" key="1">
    <citation type="submission" date="2015-12" db="EMBL/GenBank/DDBJ databases">
        <title>Update maize B73 reference genome by single molecule sequencing technologies.</title>
        <authorList>
            <consortium name="Maize Genome Sequencing Project"/>
            <person name="Ware D."/>
        </authorList>
    </citation>
    <scope>NUCLEOTIDE SEQUENCE [LARGE SCALE GENOMIC DNA]</scope>
    <source>
        <tissue evidence="9">Seedling</tissue>
    </source>
</reference>
<evidence type="ECO:0000256" key="5">
    <source>
        <dbReference type="ARBA" id="ARBA00023125"/>
    </source>
</evidence>
<dbReference type="Gene3D" id="1.10.10.60">
    <property type="entry name" value="Homeodomain-like"/>
    <property type="match status" value="1"/>
</dbReference>
<evidence type="ECO:0000256" key="1">
    <source>
        <dbReference type="ARBA" id="ARBA00004141"/>
    </source>
</evidence>
<comment type="subcellular location">
    <subcellularLocation>
        <location evidence="1">Membrane</location>
        <topology evidence="1">Multi-pass membrane protein</topology>
    </subcellularLocation>
</comment>
<dbReference type="Pfam" id="PF05562">
    <property type="entry name" value="WCOR413"/>
    <property type="match status" value="1"/>
</dbReference>
<evidence type="ECO:0000256" key="3">
    <source>
        <dbReference type="ARBA" id="ARBA00022692"/>
    </source>
</evidence>
<keyword evidence="3" id="KW-0812">Transmembrane</keyword>
<name>A0A1D6MIE7_MAIZE</name>
<dbReference type="GO" id="GO:0003677">
    <property type="term" value="F:DNA binding"/>
    <property type="evidence" value="ECO:0007669"/>
    <property type="project" value="UniProtKB-KW"/>
</dbReference>
<evidence type="ECO:0000256" key="2">
    <source>
        <dbReference type="ARBA" id="ARBA00005852"/>
    </source>
</evidence>
<dbReference type="InterPro" id="IPR017884">
    <property type="entry name" value="SANT_dom"/>
</dbReference>
<dbReference type="SUPFAM" id="SSF46689">
    <property type="entry name" value="Homeodomain-like"/>
    <property type="match status" value="1"/>
</dbReference>
<dbReference type="InParanoid" id="A0A1D6MIE7"/>
<accession>A0A1D6MIE7</accession>
<dbReference type="InterPro" id="IPR009057">
    <property type="entry name" value="Homeodomain-like_sf"/>
</dbReference>